<dbReference type="SUPFAM" id="SSF53383">
    <property type="entry name" value="PLP-dependent transferases"/>
    <property type="match status" value="1"/>
</dbReference>
<organism evidence="2">
    <name type="scientific">marine metagenome</name>
    <dbReference type="NCBI Taxonomy" id="408172"/>
    <lineage>
        <taxon>unclassified sequences</taxon>
        <taxon>metagenomes</taxon>
        <taxon>ecological metagenomes</taxon>
    </lineage>
</organism>
<dbReference type="PANTHER" id="PTHR43586">
    <property type="entry name" value="CYSTEINE DESULFURASE"/>
    <property type="match status" value="1"/>
</dbReference>
<evidence type="ECO:0000259" key="1">
    <source>
        <dbReference type="Pfam" id="PF00266"/>
    </source>
</evidence>
<dbReference type="InterPro" id="IPR000192">
    <property type="entry name" value="Aminotrans_V_dom"/>
</dbReference>
<gene>
    <name evidence="2" type="ORF">METZ01_LOCUS198011</name>
</gene>
<reference evidence="2" key="1">
    <citation type="submission" date="2018-05" db="EMBL/GenBank/DDBJ databases">
        <authorList>
            <person name="Lanie J.A."/>
            <person name="Ng W.-L."/>
            <person name="Kazmierczak K.M."/>
            <person name="Andrzejewski T.M."/>
            <person name="Davidsen T.M."/>
            <person name="Wayne K.J."/>
            <person name="Tettelin H."/>
            <person name="Glass J.I."/>
            <person name="Rusch D."/>
            <person name="Podicherti R."/>
            <person name="Tsui H.-C.T."/>
            <person name="Winkler M.E."/>
        </authorList>
    </citation>
    <scope>NUCLEOTIDE SEQUENCE</scope>
</reference>
<dbReference type="InterPro" id="IPR015422">
    <property type="entry name" value="PyrdxlP-dep_Trfase_small"/>
</dbReference>
<protein>
    <recommendedName>
        <fullName evidence="1">Aminotransferase class V domain-containing protein</fullName>
    </recommendedName>
</protein>
<name>A0A382E5K3_9ZZZZ</name>
<feature type="domain" description="Aminotransferase class V" evidence="1">
    <location>
        <begin position="58"/>
        <end position="365"/>
    </location>
</feature>
<proteinExistence type="predicted"/>
<dbReference type="EMBL" id="UINC01042472">
    <property type="protein sequence ID" value="SVB45157.1"/>
    <property type="molecule type" value="Genomic_DNA"/>
</dbReference>
<dbReference type="AlphaFoldDB" id="A0A382E5K3"/>
<sequence>MMDIEKIRSEFPILDRKIYLNSCSLGALSHRATAYLDDFQELWRELGASAWYGPWWETIEDLRGRVARFLGTTSAQLAFLPSTSAALSVIAESVEYERRNRVICTELDFPTLAYQWLAKPNVELVVLKSDDGIQVELQKFADAVDDRTAFLATSHVFYTTGYVQDLDALAEIAHRAGAYILIDGYQGPGQVPVSLGASEIDFYTTGPLKWLCGGPGLSYLYVREELIHKLQPRITSWFAAKDQFDFNLEHFVRHDDARRFELGTPALPTIHTALGGQEIIDEIGIDAIYERNRMLTAHLITQALKSGFKLTIAPNPDDRSAIVMIRHADPPEAVARLTERGIIVDHRPGHVRVSPHFYNTTDEIDRCINVLSA</sequence>
<dbReference type="InterPro" id="IPR015424">
    <property type="entry name" value="PyrdxlP-dep_Trfase"/>
</dbReference>
<dbReference type="Pfam" id="PF00266">
    <property type="entry name" value="Aminotran_5"/>
    <property type="match status" value="1"/>
</dbReference>
<dbReference type="Gene3D" id="3.40.640.10">
    <property type="entry name" value="Type I PLP-dependent aspartate aminotransferase-like (Major domain)"/>
    <property type="match status" value="1"/>
</dbReference>
<accession>A0A382E5K3</accession>
<dbReference type="InterPro" id="IPR015421">
    <property type="entry name" value="PyrdxlP-dep_Trfase_major"/>
</dbReference>
<evidence type="ECO:0000313" key="2">
    <source>
        <dbReference type="EMBL" id="SVB45157.1"/>
    </source>
</evidence>
<dbReference type="PANTHER" id="PTHR43586:SF15">
    <property type="entry name" value="BLR3095 PROTEIN"/>
    <property type="match status" value="1"/>
</dbReference>
<dbReference type="Gene3D" id="3.90.1150.10">
    <property type="entry name" value="Aspartate Aminotransferase, domain 1"/>
    <property type="match status" value="1"/>
</dbReference>